<protein>
    <submittedName>
        <fullName evidence="1">Type II toxin-antitoxin system RelE/ParE family toxin</fullName>
    </submittedName>
</protein>
<organism evidence="1 2">
    <name type="scientific">Ciceribacter sichuanensis</name>
    <dbReference type="NCBI Taxonomy" id="2949647"/>
    <lineage>
        <taxon>Bacteria</taxon>
        <taxon>Pseudomonadati</taxon>
        <taxon>Pseudomonadota</taxon>
        <taxon>Alphaproteobacteria</taxon>
        <taxon>Hyphomicrobiales</taxon>
        <taxon>Rhizobiaceae</taxon>
        <taxon>Ciceribacter</taxon>
    </lineage>
</organism>
<dbReference type="InterPro" id="IPR014056">
    <property type="entry name" value="TypeIITA-like_toxin_pred"/>
</dbReference>
<sequence length="95" mass="10767">MRETLEYATWIIRLRDHRAKARISHRIDRLAMGNPGDVKPVGEGVSELRIDYGPGYRVYFVRDGAVVIVLLCGGDKRTQSKDIEQAKALARTLKE</sequence>
<name>A0AAJ1BZ35_9HYPH</name>
<dbReference type="PIRSF" id="PIRSF028744">
    <property type="entry name" value="Addict_mod_HI1419"/>
    <property type="match status" value="1"/>
</dbReference>
<evidence type="ECO:0000313" key="2">
    <source>
        <dbReference type="Proteomes" id="UP001155380"/>
    </source>
</evidence>
<proteinExistence type="predicted"/>
<dbReference type="PANTHER" id="PTHR41791">
    <property type="entry name" value="SSL7039 PROTEIN"/>
    <property type="match status" value="1"/>
</dbReference>
<gene>
    <name evidence="1" type="ORF">NBH21_18840</name>
</gene>
<dbReference type="PANTHER" id="PTHR41791:SF1">
    <property type="entry name" value="SSL7039 PROTEIN"/>
    <property type="match status" value="1"/>
</dbReference>
<dbReference type="Proteomes" id="UP001155380">
    <property type="component" value="Unassembled WGS sequence"/>
</dbReference>
<comment type="caution">
    <text evidence="1">The sequence shown here is derived from an EMBL/GenBank/DDBJ whole genome shotgun (WGS) entry which is preliminary data.</text>
</comment>
<evidence type="ECO:0000313" key="1">
    <source>
        <dbReference type="EMBL" id="MCO5958841.1"/>
    </source>
</evidence>
<dbReference type="NCBIfam" id="TIGR02683">
    <property type="entry name" value="upstrm_HI1419"/>
    <property type="match status" value="1"/>
</dbReference>
<dbReference type="RefSeq" id="WP_250912967.1">
    <property type="nucleotide sequence ID" value="NZ_JAMXLX010000006.1"/>
</dbReference>
<dbReference type="Pfam" id="PF05973">
    <property type="entry name" value="Gp49"/>
    <property type="match status" value="1"/>
</dbReference>
<dbReference type="EMBL" id="JAMXLX010000006">
    <property type="protein sequence ID" value="MCO5958841.1"/>
    <property type="molecule type" value="Genomic_DNA"/>
</dbReference>
<accession>A0AAJ1BZ35</accession>
<reference evidence="1" key="1">
    <citation type="submission" date="2022-06" db="EMBL/GenBank/DDBJ databases">
        <authorList>
            <person name="Sun Q."/>
        </authorList>
    </citation>
    <scope>NUCLEOTIDE SEQUENCE</scope>
    <source>
        <strain evidence="1">S101</strain>
    </source>
</reference>
<dbReference type="AlphaFoldDB" id="A0AAJ1BZ35"/>
<dbReference type="InterPro" id="IPR009241">
    <property type="entry name" value="HigB-like"/>
</dbReference>